<gene>
    <name evidence="11" type="primary">lepB</name>
    <name evidence="11" type="ORF">MJA45_19490</name>
</gene>
<dbReference type="PANTHER" id="PTHR43390:SF1">
    <property type="entry name" value="CHLOROPLAST PROCESSING PEPTIDASE"/>
    <property type="match status" value="1"/>
</dbReference>
<dbReference type="InterPro" id="IPR000223">
    <property type="entry name" value="Pept_S26A_signal_pept_1"/>
</dbReference>
<dbReference type="InterPro" id="IPR036286">
    <property type="entry name" value="LexA/Signal_pep-like_sf"/>
</dbReference>
<dbReference type="Gene3D" id="2.10.109.10">
    <property type="entry name" value="Umud Fragment, subunit A"/>
    <property type="match status" value="1"/>
</dbReference>
<sequence>MSRAIRKAKPYLAYALFLAFLLFVKANVGQAAYIPSGSMIPTLNIHDVLIIDKMVKPEDLKFGDIVVFQPPEELNLDKILIKRLIGLPGDTIEVRDGKLYRNGKAVEEPYLNETMTYRMAKVVVPEGSYFFLGDNRNRSNDSHLWPTPFVPASSIIGKAVYRVFPFNHMEGV</sequence>
<dbReference type="Pfam" id="PF10502">
    <property type="entry name" value="Peptidase_S26"/>
    <property type="match status" value="1"/>
</dbReference>
<dbReference type="GO" id="GO:0006465">
    <property type="term" value="P:signal peptide processing"/>
    <property type="evidence" value="ECO:0007669"/>
    <property type="project" value="InterPro"/>
</dbReference>
<evidence type="ECO:0000256" key="4">
    <source>
        <dbReference type="ARBA" id="ARBA00013208"/>
    </source>
</evidence>
<dbReference type="GO" id="GO:0004252">
    <property type="term" value="F:serine-type endopeptidase activity"/>
    <property type="evidence" value="ECO:0007669"/>
    <property type="project" value="InterPro"/>
</dbReference>
<evidence type="ECO:0000259" key="10">
    <source>
        <dbReference type="Pfam" id="PF10502"/>
    </source>
</evidence>
<dbReference type="PROSITE" id="PS00760">
    <property type="entry name" value="SPASE_I_2"/>
    <property type="match status" value="1"/>
</dbReference>
<dbReference type="InterPro" id="IPR019757">
    <property type="entry name" value="Pept_S26A_signal_pept_1_Lys-AS"/>
</dbReference>
<dbReference type="RefSeq" id="WP_315603567.1">
    <property type="nucleotide sequence ID" value="NZ_CP130318.1"/>
</dbReference>
<feature type="active site" evidence="7">
    <location>
        <position position="38"/>
    </location>
</feature>
<dbReference type="GO" id="GO:0009003">
    <property type="term" value="F:signal peptidase activity"/>
    <property type="evidence" value="ECO:0007669"/>
    <property type="project" value="UniProtKB-EC"/>
</dbReference>
<dbReference type="PROSITE" id="PS00761">
    <property type="entry name" value="SPASE_I_3"/>
    <property type="match status" value="1"/>
</dbReference>
<dbReference type="Proteomes" id="UP001305702">
    <property type="component" value="Chromosome"/>
</dbReference>
<evidence type="ECO:0000256" key="2">
    <source>
        <dbReference type="ARBA" id="ARBA00004401"/>
    </source>
</evidence>
<evidence type="ECO:0000256" key="9">
    <source>
        <dbReference type="RuleBase" id="RU362042"/>
    </source>
</evidence>
<comment type="similarity">
    <text evidence="3 9">Belongs to the peptidase S26 family.</text>
</comment>
<dbReference type="GO" id="GO:0005886">
    <property type="term" value="C:plasma membrane"/>
    <property type="evidence" value="ECO:0007669"/>
    <property type="project" value="UniProtKB-SubCell"/>
</dbReference>
<accession>A0AA96RE48</accession>
<dbReference type="PRINTS" id="PR00727">
    <property type="entry name" value="LEADERPTASE"/>
</dbReference>
<dbReference type="KEGG" id="paun:MJA45_19490"/>
<feature type="active site" evidence="7">
    <location>
        <position position="82"/>
    </location>
</feature>
<dbReference type="InterPro" id="IPR019756">
    <property type="entry name" value="Pept_S26A_signal_pept_1_Ser-AS"/>
</dbReference>
<dbReference type="PROSITE" id="PS00501">
    <property type="entry name" value="SPASE_I_1"/>
    <property type="match status" value="1"/>
</dbReference>
<proteinExistence type="inferred from homology"/>
<dbReference type="SUPFAM" id="SSF51306">
    <property type="entry name" value="LexA/Signal peptidase"/>
    <property type="match status" value="1"/>
</dbReference>
<evidence type="ECO:0000256" key="5">
    <source>
        <dbReference type="ARBA" id="ARBA00022670"/>
    </source>
</evidence>
<feature type="domain" description="Peptidase S26" evidence="10">
    <location>
        <begin position="13"/>
        <end position="163"/>
    </location>
</feature>
<dbReference type="EC" id="3.4.21.89" evidence="4 8"/>
<dbReference type="PANTHER" id="PTHR43390">
    <property type="entry name" value="SIGNAL PEPTIDASE I"/>
    <property type="match status" value="1"/>
</dbReference>
<dbReference type="NCBIfam" id="TIGR02227">
    <property type="entry name" value="sigpep_I_bact"/>
    <property type="match status" value="1"/>
</dbReference>
<evidence type="ECO:0000256" key="6">
    <source>
        <dbReference type="ARBA" id="ARBA00022801"/>
    </source>
</evidence>
<keyword evidence="5 8" id="KW-0645">Protease</keyword>
<evidence type="ECO:0000313" key="12">
    <source>
        <dbReference type="Proteomes" id="UP001305702"/>
    </source>
</evidence>
<protein>
    <recommendedName>
        <fullName evidence="4 8">Signal peptidase I</fullName>
        <ecNumber evidence="4 8">3.4.21.89</ecNumber>
    </recommendedName>
</protein>
<dbReference type="InterPro" id="IPR019758">
    <property type="entry name" value="Pept_S26A_signal_pept_1_CS"/>
</dbReference>
<comment type="catalytic activity">
    <reaction evidence="1 8">
        <text>Cleavage of hydrophobic, N-terminal signal or leader sequences from secreted and periplasmic proteins.</text>
        <dbReference type="EC" id="3.4.21.89"/>
    </reaction>
</comment>
<evidence type="ECO:0000256" key="1">
    <source>
        <dbReference type="ARBA" id="ARBA00000677"/>
    </source>
</evidence>
<evidence type="ECO:0000256" key="7">
    <source>
        <dbReference type="PIRSR" id="PIRSR600223-1"/>
    </source>
</evidence>
<dbReference type="InterPro" id="IPR019533">
    <property type="entry name" value="Peptidase_S26"/>
</dbReference>
<name>A0AA96RE48_9BACL</name>
<dbReference type="EMBL" id="CP130318">
    <property type="protein sequence ID" value="WNQ09793.1"/>
    <property type="molecule type" value="Genomic_DNA"/>
</dbReference>
<dbReference type="CDD" id="cd06530">
    <property type="entry name" value="S26_SPase_I"/>
    <property type="match status" value="1"/>
</dbReference>
<comment type="subcellular location">
    <subcellularLocation>
        <location evidence="2">Cell membrane</location>
        <topology evidence="2">Single-pass type II membrane protein</topology>
    </subcellularLocation>
    <subcellularLocation>
        <location evidence="9">Membrane</location>
        <topology evidence="9">Single-pass type II membrane protein</topology>
    </subcellularLocation>
</comment>
<reference evidence="11 12" key="1">
    <citation type="submission" date="2022-02" db="EMBL/GenBank/DDBJ databases">
        <title>Paenibacillus sp. MBLB1776 Whole Genome Shotgun Sequencing.</title>
        <authorList>
            <person name="Hwang C.Y."/>
            <person name="Cho E.-S."/>
            <person name="Seo M.-J."/>
        </authorList>
    </citation>
    <scope>NUCLEOTIDE SEQUENCE [LARGE SCALE GENOMIC DNA]</scope>
    <source>
        <strain evidence="11 12">MBLB1776</strain>
    </source>
</reference>
<evidence type="ECO:0000256" key="8">
    <source>
        <dbReference type="RuleBase" id="RU003993"/>
    </source>
</evidence>
<keyword evidence="12" id="KW-1185">Reference proteome</keyword>
<evidence type="ECO:0000256" key="3">
    <source>
        <dbReference type="ARBA" id="ARBA00009370"/>
    </source>
</evidence>
<keyword evidence="6 8" id="KW-0378">Hydrolase</keyword>
<organism evidence="11 12">
    <name type="scientific">Paenibacillus aurantius</name>
    <dbReference type="NCBI Taxonomy" id="2918900"/>
    <lineage>
        <taxon>Bacteria</taxon>
        <taxon>Bacillati</taxon>
        <taxon>Bacillota</taxon>
        <taxon>Bacilli</taxon>
        <taxon>Bacillales</taxon>
        <taxon>Paenibacillaceae</taxon>
        <taxon>Paenibacillus</taxon>
    </lineage>
</organism>
<evidence type="ECO:0000313" key="11">
    <source>
        <dbReference type="EMBL" id="WNQ09793.1"/>
    </source>
</evidence>
<dbReference type="AlphaFoldDB" id="A0AA96RE48"/>